<name>A0ABR4N7V2_9FUNG</name>
<dbReference type="SMART" id="SM00450">
    <property type="entry name" value="RHOD"/>
    <property type="match status" value="2"/>
</dbReference>
<evidence type="ECO:0000256" key="2">
    <source>
        <dbReference type="ARBA" id="ARBA00022737"/>
    </source>
</evidence>
<sequence length="279" mass="29465">MLSKAPALIAPSALAALRTAVVLDGSWHMPATRRNAAAEFAARHIPGARFFDIDAVADRTTTLPHMLPTPRVFAESVGRLGISDKDHVVIYDTAGVGPACRVYWTFRAFGHTQVSVLDGGLPRWTAEGRPTETGEAVIEARTYAEPGTPTLVRTYEDIVRAMTTRDAQIVDARPAGRFTGAEPEPRAGLRSGHMPTAVSVPSGRVVDPATGTMLPAADLAALFTSAGLDLARPIICTCGSGVTASVLFVALERAGARDVSVYDGSWTEYAGRPGSVIEP</sequence>
<dbReference type="PROSITE" id="PS00683">
    <property type="entry name" value="RHODANESE_2"/>
    <property type="match status" value="1"/>
</dbReference>
<evidence type="ECO:0000256" key="4">
    <source>
        <dbReference type="SAM" id="SignalP"/>
    </source>
</evidence>
<dbReference type="PANTHER" id="PTHR11364:SF27">
    <property type="entry name" value="SULFURTRANSFERASE"/>
    <property type="match status" value="1"/>
</dbReference>
<feature type="domain" description="Rhodanese" evidence="5">
    <location>
        <begin position="16"/>
        <end position="133"/>
    </location>
</feature>
<dbReference type="InterPro" id="IPR001307">
    <property type="entry name" value="Thiosulphate_STrfase_CS"/>
</dbReference>
<keyword evidence="1 3" id="KW-0808">Transferase</keyword>
<dbReference type="EMBL" id="JADGIZ020000022">
    <property type="protein sequence ID" value="KAL2915608.1"/>
    <property type="molecule type" value="Genomic_DNA"/>
</dbReference>
<dbReference type="PANTHER" id="PTHR11364">
    <property type="entry name" value="THIOSULFATE SULFERTANSFERASE"/>
    <property type="match status" value="1"/>
</dbReference>
<feature type="signal peptide" evidence="4">
    <location>
        <begin position="1"/>
        <end position="15"/>
    </location>
</feature>
<evidence type="ECO:0000256" key="3">
    <source>
        <dbReference type="RuleBase" id="RU000507"/>
    </source>
</evidence>
<dbReference type="CDD" id="cd01449">
    <property type="entry name" value="TST_Repeat_2"/>
    <property type="match status" value="1"/>
</dbReference>
<gene>
    <name evidence="6" type="ORF">HK105_204793</name>
</gene>
<evidence type="ECO:0000313" key="6">
    <source>
        <dbReference type="EMBL" id="KAL2915608.1"/>
    </source>
</evidence>
<proteinExistence type="predicted"/>
<evidence type="ECO:0000259" key="5">
    <source>
        <dbReference type="PROSITE" id="PS50206"/>
    </source>
</evidence>
<organism evidence="6 7">
    <name type="scientific">Polyrhizophydium stewartii</name>
    <dbReference type="NCBI Taxonomy" id="2732419"/>
    <lineage>
        <taxon>Eukaryota</taxon>
        <taxon>Fungi</taxon>
        <taxon>Fungi incertae sedis</taxon>
        <taxon>Chytridiomycota</taxon>
        <taxon>Chytridiomycota incertae sedis</taxon>
        <taxon>Chytridiomycetes</taxon>
        <taxon>Rhizophydiales</taxon>
        <taxon>Rhizophydiales incertae sedis</taxon>
        <taxon>Polyrhizophydium</taxon>
    </lineage>
</organism>
<evidence type="ECO:0000313" key="7">
    <source>
        <dbReference type="Proteomes" id="UP001527925"/>
    </source>
</evidence>
<evidence type="ECO:0000256" key="1">
    <source>
        <dbReference type="ARBA" id="ARBA00022679"/>
    </source>
</evidence>
<dbReference type="InterPro" id="IPR045078">
    <property type="entry name" value="TST/MPST-like"/>
</dbReference>
<protein>
    <recommendedName>
        <fullName evidence="3">Sulfurtransferase</fullName>
    </recommendedName>
</protein>
<dbReference type="InterPro" id="IPR001763">
    <property type="entry name" value="Rhodanese-like_dom"/>
</dbReference>
<dbReference type="Proteomes" id="UP001527925">
    <property type="component" value="Unassembled WGS sequence"/>
</dbReference>
<dbReference type="Pfam" id="PF00581">
    <property type="entry name" value="Rhodanese"/>
    <property type="match status" value="2"/>
</dbReference>
<dbReference type="PROSITE" id="PS50206">
    <property type="entry name" value="RHODANESE_3"/>
    <property type="match status" value="2"/>
</dbReference>
<dbReference type="InterPro" id="IPR036873">
    <property type="entry name" value="Rhodanese-like_dom_sf"/>
</dbReference>
<comment type="caution">
    <text evidence="6">The sequence shown here is derived from an EMBL/GenBank/DDBJ whole genome shotgun (WGS) entry which is preliminary data.</text>
</comment>
<dbReference type="Gene3D" id="3.40.250.10">
    <property type="entry name" value="Rhodanese-like domain"/>
    <property type="match status" value="2"/>
</dbReference>
<accession>A0ABR4N7V2</accession>
<keyword evidence="4" id="KW-0732">Signal</keyword>
<dbReference type="SUPFAM" id="SSF52821">
    <property type="entry name" value="Rhodanese/Cell cycle control phosphatase"/>
    <property type="match status" value="2"/>
</dbReference>
<keyword evidence="7" id="KW-1185">Reference proteome</keyword>
<feature type="domain" description="Rhodanese" evidence="5">
    <location>
        <begin position="163"/>
        <end position="278"/>
    </location>
</feature>
<keyword evidence="2" id="KW-0677">Repeat</keyword>
<dbReference type="PROSITE" id="PS00380">
    <property type="entry name" value="RHODANESE_1"/>
    <property type="match status" value="1"/>
</dbReference>
<dbReference type="CDD" id="cd01448">
    <property type="entry name" value="TST_Repeat_1"/>
    <property type="match status" value="1"/>
</dbReference>
<feature type="chain" id="PRO_5046504116" description="Sulfurtransferase" evidence="4">
    <location>
        <begin position="16"/>
        <end position="279"/>
    </location>
</feature>
<reference evidence="6 7" key="1">
    <citation type="submission" date="2023-09" db="EMBL/GenBank/DDBJ databases">
        <title>Pangenome analysis of Batrachochytrium dendrobatidis and related Chytrids.</title>
        <authorList>
            <person name="Yacoub M.N."/>
            <person name="Stajich J.E."/>
            <person name="James T.Y."/>
        </authorList>
    </citation>
    <scope>NUCLEOTIDE SEQUENCE [LARGE SCALE GENOMIC DNA]</scope>
    <source>
        <strain evidence="6 7">JEL0888</strain>
    </source>
</reference>